<protein>
    <submittedName>
        <fullName evidence="1">Uncharacterized protein</fullName>
    </submittedName>
</protein>
<evidence type="ECO:0000313" key="1">
    <source>
        <dbReference type="EMBL" id="KAA3479643.1"/>
    </source>
</evidence>
<dbReference type="AlphaFoldDB" id="A0A5B6WE09"/>
<reference evidence="1" key="1">
    <citation type="submission" date="2019-08" db="EMBL/GenBank/DDBJ databases">
        <authorList>
            <person name="Liu F."/>
        </authorList>
    </citation>
    <scope>NUCLEOTIDE SEQUENCE [LARGE SCALE GENOMIC DNA]</scope>
    <source>
        <strain evidence="1">PA1801</strain>
        <tissue evidence="1">Leaf</tissue>
    </source>
</reference>
<accession>A0A5B6WE09</accession>
<name>A0A5B6WE09_9ROSI</name>
<organism evidence="1 2">
    <name type="scientific">Gossypium australe</name>
    <dbReference type="NCBI Taxonomy" id="47621"/>
    <lineage>
        <taxon>Eukaryota</taxon>
        <taxon>Viridiplantae</taxon>
        <taxon>Streptophyta</taxon>
        <taxon>Embryophyta</taxon>
        <taxon>Tracheophyta</taxon>
        <taxon>Spermatophyta</taxon>
        <taxon>Magnoliopsida</taxon>
        <taxon>eudicotyledons</taxon>
        <taxon>Gunneridae</taxon>
        <taxon>Pentapetalae</taxon>
        <taxon>rosids</taxon>
        <taxon>malvids</taxon>
        <taxon>Malvales</taxon>
        <taxon>Malvaceae</taxon>
        <taxon>Malvoideae</taxon>
        <taxon>Gossypium</taxon>
    </lineage>
</organism>
<comment type="caution">
    <text evidence="1">The sequence shown here is derived from an EMBL/GenBank/DDBJ whole genome shotgun (WGS) entry which is preliminary data.</text>
</comment>
<evidence type="ECO:0000313" key="2">
    <source>
        <dbReference type="Proteomes" id="UP000325315"/>
    </source>
</evidence>
<gene>
    <name evidence="1" type="ORF">EPI10_020137</name>
</gene>
<dbReference type="EMBL" id="SMMG02000003">
    <property type="protein sequence ID" value="KAA3479643.1"/>
    <property type="molecule type" value="Genomic_DNA"/>
</dbReference>
<sequence>MILLGHLSNNKRVKPYAPPSHLSQNTDPGWIKLFVWQRRSPRICLARNRLVHDGVRKAMNELVEFIFSYLCEIEEISLSGLSQYPLRNRFGDHLTQVLLKLILTVLIIQRHTQLSQES</sequence>
<keyword evidence="2" id="KW-1185">Reference proteome</keyword>
<dbReference type="Proteomes" id="UP000325315">
    <property type="component" value="Unassembled WGS sequence"/>
</dbReference>
<proteinExistence type="predicted"/>